<keyword evidence="9" id="KW-0175">Coiled coil</keyword>
<dbReference type="CDD" id="cd05387">
    <property type="entry name" value="BY-kinase"/>
    <property type="match status" value="1"/>
</dbReference>
<accession>A0A951UWY6</accession>
<name>A0A951UWY6_9CYAN</name>
<organism evidence="13 14">
    <name type="scientific">Cyanomargarita calcarea GSE-NOS-MK-12-04C</name>
    <dbReference type="NCBI Taxonomy" id="2839659"/>
    <lineage>
        <taxon>Bacteria</taxon>
        <taxon>Bacillati</taxon>
        <taxon>Cyanobacteriota</taxon>
        <taxon>Cyanophyceae</taxon>
        <taxon>Nostocales</taxon>
        <taxon>Cyanomargaritaceae</taxon>
        <taxon>Cyanomargarita</taxon>
    </lineage>
</organism>
<dbReference type="GO" id="GO:0005524">
    <property type="term" value="F:ATP binding"/>
    <property type="evidence" value="ECO:0007669"/>
    <property type="project" value="UniProtKB-KW"/>
</dbReference>
<evidence type="ECO:0000256" key="8">
    <source>
        <dbReference type="ARBA" id="ARBA00023136"/>
    </source>
</evidence>
<dbReference type="Gene3D" id="3.40.50.300">
    <property type="entry name" value="P-loop containing nucleotide triphosphate hydrolases"/>
    <property type="match status" value="1"/>
</dbReference>
<evidence type="ECO:0000256" key="4">
    <source>
        <dbReference type="ARBA" id="ARBA00022692"/>
    </source>
</evidence>
<dbReference type="InterPro" id="IPR003856">
    <property type="entry name" value="LPS_length_determ_N"/>
</dbReference>
<keyword evidence="8 11" id="KW-0472">Membrane</keyword>
<dbReference type="InterPro" id="IPR033756">
    <property type="entry name" value="YlxH/NBP35"/>
</dbReference>
<reference evidence="13" key="2">
    <citation type="journal article" date="2022" name="Microbiol. Resour. Announc.">
        <title>Metagenome Sequencing to Explore Phylogenomics of Terrestrial Cyanobacteria.</title>
        <authorList>
            <person name="Ward R.D."/>
            <person name="Stajich J.E."/>
            <person name="Johansen J.R."/>
            <person name="Huntemann M."/>
            <person name="Clum A."/>
            <person name="Foster B."/>
            <person name="Foster B."/>
            <person name="Roux S."/>
            <person name="Palaniappan K."/>
            <person name="Varghese N."/>
            <person name="Mukherjee S."/>
            <person name="Reddy T.B.K."/>
            <person name="Daum C."/>
            <person name="Copeland A."/>
            <person name="Chen I.A."/>
            <person name="Ivanova N.N."/>
            <person name="Kyrpides N.C."/>
            <person name="Shapiro N."/>
            <person name="Eloe-Fadrosh E.A."/>
            <person name="Pietrasiak N."/>
        </authorList>
    </citation>
    <scope>NUCLEOTIDE SEQUENCE</scope>
    <source>
        <strain evidence="13">GSE-NOS-MK-12-04C</strain>
    </source>
</reference>
<dbReference type="InterPro" id="IPR050445">
    <property type="entry name" value="Bact_polysacc_biosynth/exp"/>
</dbReference>
<protein>
    <submittedName>
        <fullName evidence="13">Polysaccharide biosynthesis tyrosine autokinase</fullName>
    </submittedName>
</protein>
<evidence type="ECO:0000256" key="6">
    <source>
        <dbReference type="ARBA" id="ARBA00022840"/>
    </source>
</evidence>
<keyword evidence="7 11" id="KW-1133">Transmembrane helix</keyword>
<dbReference type="InterPro" id="IPR027417">
    <property type="entry name" value="P-loop_NTPase"/>
</dbReference>
<sequence>MENSSNGISSSDRNGKLVFPSPSLPSQPFSLSQGEGDDWNLRDFVGVLKRRAFVITGITAALMAVVVNVTLKQKPEYEGSFQLLVEPISDENTLSTLTPDKERNVTQTALDYDTQIRVLKSPKLMKGIVNKLQVNHPTIDDDSLAKSLNIKRLGETKIIEVSYKSNSQNDVKVVLDEVAEAFLKYSREERQSRVRQGAKFVEKQQQPLQNKVDSLQKSLQFFRQKSEFIDPTVQADQIINQVRLLSDRRLGVNQELAKAHANLTSLEGEQGKLAALQDAPVYQQLIIQLRQLETQISGELARFNEDSPNIQSLKDKRENLLPLLQQEAQRVVGVKYAEVATQVQTLEVQSSELSKAEEQLKQKVEQLPKLARKYNELQRDLQAATESLNRFKTTREILEIQGAQTEIRWELFQPPVKPGAPISPNIPRNLIMGFVASSVLGVGVALLIEKQDSTYHSLDALKAEISLPLLGIIPLQKRIKKSQYPYKAGKFVESLRVLHTNIQLVGDDRPIRSLVVSSPVAGEGKSTIAYHLAQIATSMGLRVLLVDADLRRPRIHSLCNLDNERGLSNLISTEMPLDQAIQQLPQMSKLSAIPAGPIPADPTYLLSSSNMKYLMEEFQKAFDLVIYDAPPMVGLADTSLLAPYTDGVVLVTRIHKTKSSSLVQALDSLKIGRMNILGMVVNAN</sequence>
<proteinExistence type="inferred from homology"/>
<evidence type="ECO:0000256" key="9">
    <source>
        <dbReference type="SAM" id="Coils"/>
    </source>
</evidence>
<dbReference type="InterPro" id="IPR005702">
    <property type="entry name" value="Wzc-like_C"/>
</dbReference>
<dbReference type="Proteomes" id="UP000729701">
    <property type="component" value="Unassembled WGS sequence"/>
</dbReference>
<evidence type="ECO:0000256" key="2">
    <source>
        <dbReference type="ARBA" id="ARBA00006683"/>
    </source>
</evidence>
<feature type="coiled-coil region" evidence="9">
    <location>
        <begin position="343"/>
        <end position="401"/>
    </location>
</feature>
<dbReference type="SUPFAM" id="SSF52540">
    <property type="entry name" value="P-loop containing nucleoside triphosphate hydrolases"/>
    <property type="match status" value="1"/>
</dbReference>
<evidence type="ECO:0000313" key="13">
    <source>
        <dbReference type="EMBL" id="MBW4670260.1"/>
    </source>
</evidence>
<dbReference type="GO" id="GO:0005886">
    <property type="term" value="C:plasma membrane"/>
    <property type="evidence" value="ECO:0007669"/>
    <property type="project" value="UniProtKB-SubCell"/>
</dbReference>
<evidence type="ECO:0000259" key="12">
    <source>
        <dbReference type="Pfam" id="PF02706"/>
    </source>
</evidence>
<dbReference type="PANTHER" id="PTHR32309:SF13">
    <property type="entry name" value="FERRIC ENTEROBACTIN TRANSPORT PROTEIN FEPE"/>
    <property type="match status" value="1"/>
</dbReference>
<dbReference type="AlphaFoldDB" id="A0A951UWY6"/>
<evidence type="ECO:0000256" key="11">
    <source>
        <dbReference type="SAM" id="Phobius"/>
    </source>
</evidence>
<dbReference type="Pfam" id="PF10609">
    <property type="entry name" value="ParA"/>
    <property type="match status" value="1"/>
</dbReference>
<evidence type="ECO:0000313" key="14">
    <source>
        <dbReference type="Proteomes" id="UP000729701"/>
    </source>
</evidence>
<feature type="region of interest" description="Disordered" evidence="10">
    <location>
        <begin position="1"/>
        <end position="20"/>
    </location>
</feature>
<feature type="transmembrane region" description="Helical" evidence="11">
    <location>
        <begin position="52"/>
        <end position="71"/>
    </location>
</feature>
<gene>
    <name evidence="13" type="ORF">KME60_23310</name>
</gene>
<feature type="domain" description="Polysaccharide chain length determinant N-terminal" evidence="12">
    <location>
        <begin position="40"/>
        <end position="131"/>
    </location>
</feature>
<evidence type="ECO:0000256" key="5">
    <source>
        <dbReference type="ARBA" id="ARBA00022741"/>
    </source>
</evidence>
<keyword evidence="3" id="KW-1003">Cell membrane</keyword>
<dbReference type="GO" id="GO:0004713">
    <property type="term" value="F:protein tyrosine kinase activity"/>
    <property type="evidence" value="ECO:0007669"/>
    <property type="project" value="TreeGrafter"/>
</dbReference>
<feature type="compositionally biased region" description="Polar residues" evidence="10">
    <location>
        <begin position="1"/>
        <end position="12"/>
    </location>
</feature>
<evidence type="ECO:0000256" key="1">
    <source>
        <dbReference type="ARBA" id="ARBA00004651"/>
    </source>
</evidence>
<dbReference type="PANTHER" id="PTHR32309">
    <property type="entry name" value="TYROSINE-PROTEIN KINASE"/>
    <property type="match status" value="1"/>
</dbReference>
<dbReference type="NCBIfam" id="TIGR01007">
    <property type="entry name" value="eps_fam"/>
    <property type="match status" value="1"/>
</dbReference>
<reference evidence="13" key="1">
    <citation type="submission" date="2021-05" db="EMBL/GenBank/DDBJ databases">
        <authorList>
            <person name="Pietrasiak N."/>
            <person name="Ward R."/>
            <person name="Stajich J.E."/>
            <person name="Kurbessoian T."/>
        </authorList>
    </citation>
    <scope>NUCLEOTIDE SEQUENCE</scope>
    <source>
        <strain evidence="13">GSE-NOS-MK-12-04C</strain>
    </source>
</reference>
<evidence type="ECO:0000256" key="7">
    <source>
        <dbReference type="ARBA" id="ARBA00022989"/>
    </source>
</evidence>
<keyword evidence="5" id="KW-0547">Nucleotide-binding</keyword>
<comment type="subcellular location">
    <subcellularLocation>
        <location evidence="1">Cell membrane</location>
        <topology evidence="1">Multi-pass membrane protein</topology>
    </subcellularLocation>
</comment>
<dbReference type="EMBL" id="JAHHGZ010000029">
    <property type="protein sequence ID" value="MBW4670260.1"/>
    <property type="molecule type" value="Genomic_DNA"/>
</dbReference>
<comment type="similarity">
    <text evidence="2">Belongs to the CpsC/CapA family.</text>
</comment>
<keyword evidence="6" id="KW-0067">ATP-binding</keyword>
<keyword evidence="4 11" id="KW-0812">Transmembrane</keyword>
<evidence type="ECO:0000256" key="10">
    <source>
        <dbReference type="SAM" id="MobiDB-lite"/>
    </source>
</evidence>
<dbReference type="Pfam" id="PF02706">
    <property type="entry name" value="Wzz"/>
    <property type="match status" value="1"/>
</dbReference>
<evidence type="ECO:0000256" key="3">
    <source>
        <dbReference type="ARBA" id="ARBA00022475"/>
    </source>
</evidence>
<comment type="caution">
    <text evidence="13">The sequence shown here is derived from an EMBL/GenBank/DDBJ whole genome shotgun (WGS) entry which is preliminary data.</text>
</comment>